<proteinExistence type="inferred from homology"/>
<evidence type="ECO:0000313" key="3">
    <source>
        <dbReference type="EMBL" id="NHN31337.1"/>
    </source>
</evidence>
<dbReference type="SUPFAM" id="SSF109854">
    <property type="entry name" value="DinB/YfiT-like putative metalloenzymes"/>
    <property type="match status" value="1"/>
</dbReference>
<comment type="similarity">
    <text evidence="1">Belongs to the DinB family.</text>
</comment>
<sequence length="171" mass="19779">MKHHALQLYHYHVWANSAFIEHLKALPADVYTAKVESIFPSISTVLAHIYLMDVTWLSVMQNKKFDEVVAILGPLQQLTKDRSLTDMEVMYLELTEQYHAFFGQQEDMDKLMVCEHPQYGKLETKLSQLVQHVVNHGTYHRGNITAMLRQLGHAGVPTDYIFYLFAQRAEA</sequence>
<accession>A0ABX0J5E9</accession>
<organism evidence="3 4">
    <name type="scientific">Paenibacillus agricola</name>
    <dbReference type="NCBI Taxonomy" id="2716264"/>
    <lineage>
        <taxon>Bacteria</taxon>
        <taxon>Bacillati</taxon>
        <taxon>Bacillota</taxon>
        <taxon>Bacilli</taxon>
        <taxon>Bacillales</taxon>
        <taxon>Paenibacillaceae</taxon>
        <taxon>Paenibacillus</taxon>
    </lineage>
</organism>
<dbReference type="Pfam" id="PF05163">
    <property type="entry name" value="DinB"/>
    <property type="match status" value="1"/>
</dbReference>
<comment type="caution">
    <text evidence="3">The sequence shown here is derived from an EMBL/GenBank/DDBJ whole genome shotgun (WGS) entry which is preliminary data.</text>
</comment>
<gene>
    <name evidence="3" type="ORF">G9U52_15975</name>
</gene>
<dbReference type="Gene3D" id="1.20.120.450">
    <property type="entry name" value="dinb family like domain"/>
    <property type="match status" value="1"/>
</dbReference>
<dbReference type="EMBL" id="JAAOIW010000005">
    <property type="protein sequence ID" value="NHN31337.1"/>
    <property type="molecule type" value="Genomic_DNA"/>
</dbReference>
<evidence type="ECO:0000256" key="2">
    <source>
        <dbReference type="ARBA" id="ARBA00022723"/>
    </source>
</evidence>
<keyword evidence="2" id="KW-0479">Metal-binding</keyword>
<dbReference type="PANTHER" id="PTHR37302:SF1">
    <property type="entry name" value="PROTEIN DINB"/>
    <property type="match status" value="1"/>
</dbReference>
<dbReference type="PANTHER" id="PTHR37302">
    <property type="entry name" value="SLR1116 PROTEIN"/>
    <property type="match status" value="1"/>
</dbReference>
<protein>
    <submittedName>
        <fullName evidence="3">Damage-inducible protein DinB</fullName>
    </submittedName>
</protein>
<evidence type="ECO:0000313" key="4">
    <source>
        <dbReference type="Proteomes" id="UP001165962"/>
    </source>
</evidence>
<evidence type="ECO:0000256" key="1">
    <source>
        <dbReference type="ARBA" id="ARBA00008635"/>
    </source>
</evidence>
<keyword evidence="4" id="KW-1185">Reference proteome</keyword>
<dbReference type="Proteomes" id="UP001165962">
    <property type="component" value="Unassembled WGS sequence"/>
</dbReference>
<dbReference type="InterPro" id="IPR007837">
    <property type="entry name" value="DinB"/>
</dbReference>
<reference evidence="3" key="1">
    <citation type="submission" date="2020-03" db="EMBL/GenBank/DDBJ databases">
        <title>Draft sequencing of Paenibacilllus sp. S3N08.</title>
        <authorList>
            <person name="Kim D.-U."/>
        </authorList>
    </citation>
    <scope>NUCLEOTIDE SEQUENCE</scope>
    <source>
        <strain evidence="3">S3N08</strain>
    </source>
</reference>
<dbReference type="RefSeq" id="WP_166151280.1">
    <property type="nucleotide sequence ID" value="NZ_JAAOIW010000005.1"/>
</dbReference>
<name>A0ABX0J5E9_9BACL</name>
<dbReference type="InterPro" id="IPR034660">
    <property type="entry name" value="DinB/YfiT-like"/>
</dbReference>